<dbReference type="RefSeq" id="WP_344481423.1">
    <property type="nucleotide sequence ID" value="NZ_BAAAQF010000002.1"/>
</dbReference>
<sequence>MTDQRLRVDGRTGNRTEFEVLGEWETVRGNRLSLKARRKTGYASVWLDYLGKPVKIGYALHAGGVVREVRWGVPWNEQTPAWKSQQRGHIASLIADWHAEVQRPAQPTPLPASVAGVFDLDGFRFAVEPTSAPEHAVLCVVNSENGLTPVADLLHEAGRICGLVTRPGWKGTPDERRRRWRRESEAILIRAAENGSR</sequence>
<evidence type="ECO:0000313" key="1">
    <source>
        <dbReference type="EMBL" id="GAA1663077.1"/>
    </source>
</evidence>
<dbReference type="EMBL" id="BAAAQF010000002">
    <property type="protein sequence ID" value="GAA1663077.1"/>
    <property type="molecule type" value="Genomic_DNA"/>
</dbReference>
<reference evidence="2" key="1">
    <citation type="journal article" date="2019" name="Int. J. Syst. Evol. Microbiol.">
        <title>The Global Catalogue of Microorganisms (GCM) 10K type strain sequencing project: providing services to taxonomists for standard genome sequencing and annotation.</title>
        <authorList>
            <consortium name="The Broad Institute Genomics Platform"/>
            <consortium name="The Broad Institute Genome Sequencing Center for Infectious Disease"/>
            <person name="Wu L."/>
            <person name="Ma J."/>
        </authorList>
    </citation>
    <scope>NUCLEOTIDE SEQUENCE [LARGE SCALE GENOMIC DNA]</scope>
    <source>
        <strain evidence="2">JCM 16001</strain>
    </source>
</reference>
<proteinExistence type="predicted"/>
<protein>
    <submittedName>
        <fullName evidence="1">Uncharacterized protein</fullName>
    </submittedName>
</protein>
<comment type="caution">
    <text evidence="1">The sequence shown here is derived from an EMBL/GenBank/DDBJ whole genome shotgun (WGS) entry which is preliminary data.</text>
</comment>
<name>A0ABP4RY73_9ACTN</name>
<accession>A0ABP4RY73</accession>
<dbReference type="Proteomes" id="UP001499851">
    <property type="component" value="Unassembled WGS sequence"/>
</dbReference>
<organism evidence="1 2">
    <name type="scientific">Glycomyces endophyticus</name>
    <dbReference type="NCBI Taxonomy" id="480996"/>
    <lineage>
        <taxon>Bacteria</taxon>
        <taxon>Bacillati</taxon>
        <taxon>Actinomycetota</taxon>
        <taxon>Actinomycetes</taxon>
        <taxon>Glycomycetales</taxon>
        <taxon>Glycomycetaceae</taxon>
        <taxon>Glycomyces</taxon>
    </lineage>
</organism>
<evidence type="ECO:0000313" key="2">
    <source>
        <dbReference type="Proteomes" id="UP001499851"/>
    </source>
</evidence>
<keyword evidence="2" id="KW-1185">Reference proteome</keyword>
<gene>
    <name evidence="1" type="ORF">GCM10009830_05540</name>
</gene>